<proteinExistence type="inferred from homology"/>
<dbReference type="EMBL" id="CP092622">
    <property type="protein sequence ID" value="UMM25217.1"/>
    <property type="molecule type" value="Genomic_DNA"/>
</dbReference>
<dbReference type="AlphaFoldDB" id="A0AAE9EJG5"/>
<keyword evidence="5" id="KW-0677">Repeat</keyword>
<accession>A0AAE9EJG5</accession>
<comment type="similarity">
    <text evidence="2">Belongs to the Musashi family.</text>
</comment>
<keyword evidence="4" id="KW-0597">Phosphoprotein</keyword>
<evidence type="ECO:0000256" key="2">
    <source>
        <dbReference type="ARBA" id="ARBA00006635"/>
    </source>
</evidence>
<gene>
    <name evidence="9" type="ORF">L5515_005129</name>
</gene>
<evidence type="ECO:0000256" key="3">
    <source>
        <dbReference type="ARBA" id="ARBA00022490"/>
    </source>
</evidence>
<keyword evidence="6 7" id="KW-0694">RNA-binding</keyword>
<evidence type="ECO:0000256" key="6">
    <source>
        <dbReference type="ARBA" id="ARBA00022884"/>
    </source>
</evidence>
<dbReference type="CDD" id="cd12576">
    <property type="entry name" value="RRM1_MSI"/>
    <property type="match status" value="1"/>
</dbReference>
<dbReference type="InterPro" id="IPR034126">
    <property type="entry name" value="MSI_RRM2"/>
</dbReference>
<dbReference type="SUPFAM" id="SSF54928">
    <property type="entry name" value="RNA-binding domain, RBD"/>
    <property type="match status" value="2"/>
</dbReference>
<name>A0AAE9EJG5_CAEBR</name>
<dbReference type="PANTHER" id="PTHR48032:SF18">
    <property type="entry name" value="RRM DOMAIN-CONTAINING PROTEIN"/>
    <property type="match status" value="1"/>
</dbReference>
<evidence type="ECO:0000256" key="4">
    <source>
        <dbReference type="ARBA" id="ARBA00022553"/>
    </source>
</evidence>
<dbReference type="FunFam" id="3.30.70.330:FF:000020">
    <property type="entry name" value="RNA-binding protein Musashi homolog 2 isoform X1"/>
    <property type="match status" value="1"/>
</dbReference>
<dbReference type="Proteomes" id="UP000829354">
    <property type="component" value="Chromosome III"/>
</dbReference>
<feature type="domain" description="RRM" evidence="8">
    <location>
        <begin position="123"/>
        <end position="200"/>
    </location>
</feature>
<dbReference type="PANTHER" id="PTHR48032">
    <property type="entry name" value="RNA-BINDING PROTEIN MUSASHI HOMOLOG RBP6"/>
    <property type="match status" value="1"/>
</dbReference>
<keyword evidence="10" id="KW-1185">Reference proteome</keyword>
<organism evidence="9 10">
    <name type="scientific">Caenorhabditis briggsae</name>
    <dbReference type="NCBI Taxonomy" id="6238"/>
    <lineage>
        <taxon>Eukaryota</taxon>
        <taxon>Metazoa</taxon>
        <taxon>Ecdysozoa</taxon>
        <taxon>Nematoda</taxon>
        <taxon>Chromadorea</taxon>
        <taxon>Rhabditida</taxon>
        <taxon>Rhabditina</taxon>
        <taxon>Rhabditomorpha</taxon>
        <taxon>Rhabditoidea</taxon>
        <taxon>Rhabditidae</taxon>
        <taxon>Peloderinae</taxon>
        <taxon>Caenorhabditis</taxon>
    </lineage>
</organism>
<evidence type="ECO:0000259" key="8">
    <source>
        <dbReference type="PROSITE" id="PS50102"/>
    </source>
</evidence>
<dbReference type="GO" id="GO:0003723">
    <property type="term" value="F:RNA binding"/>
    <property type="evidence" value="ECO:0007669"/>
    <property type="project" value="UniProtKB-UniRule"/>
</dbReference>
<dbReference type="Pfam" id="PF00076">
    <property type="entry name" value="RRM_1"/>
    <property type="match status" value="2"/>
</dbReference>
<dbReference type="PROSITE" id="PS50102">
    <property type="entry name" value="RRM"/>
    <property type="match status" value="2"/>
</dbReference>
<dbReference type="InterPro" id="IPR000504">
    <property type="entry name" value="RRM_dom"/>
</dbReference>
<dbReference type="Gene3D" id="3.30.70.330">
    <property type="match status" value="2"/>
</dbReference>
<dbReference type="GO" id="GO:0005737">
    <property type="term" value="C:cytoplasm"/>
    <property type="evidence" value="ECO:0007669"/>
    <property type="project" value="UniProtKB-SubCell"/>
</dbReference>
<evidence type="ECO:0000256" key="5">
    <source>
        <dbReference type="ARBA" id="ARBA00022737"/>
    </source>
</evidence>
<reference evidence="9 10" key="1">
    <citation type="submission" date="2022-04" db="EMBL/GenBank/DDBJ databases">
        <title>Chromosome-level reference genomes for two strains of Caenorhabditis briggsae: an improved platform for comparative genomics.</title>
        <authorList>
            <person name="Stevens L."/>
            <person name="Andersen E."/>
        </authorList>
    </citation>
    <scope>NUCLEOTIDE SEQUENCE [LARGE SCALE GENOMIC DNA]</scope>
    <source>
        <strain evidence="9">VX34</strain>
        <tissue evidence="9">Whole-organism</tissue>
    </source>
</reference>
<dbReference type="InterPro" id="IPR035979">
    <property type="entry name" value="RBD_domain_sf"/>
</dbReference>
<dbReference type="FunFam" id="3.30.70.330:FF:000025">
    <property type="entry name" value="RNA-binding protein Musashi homolog 2 isoform X1"/>
    <property type="match status" value="1"/>
</dbReference>
<evidence type="ECO:0000313" key="9">
    <source>
        <dbReference type="EMBL" id="UMM25217.1"/>
    </source>
</evidence>
<dbReference type="EMBL" id="CP092622">
    <property type="protein sequence ID" value="UMM25216.1"/>
    <property type="molecule type" value="Genomic_DNA"/>
</dbReference>
<dbReference type="InterPro" id="IPR012677">
    <property type="entry name" value="Nucleotide-bd_a/b_plait_sf"/>
</dbReference>
<protein>
    <recommendedName>
        <fullName evidence="8">RRM domain-containing protein</fullName>
    </recommendedName>
</protein>
<evidence type="ECO:0000256" key="7">
    <source>
        <dbReference type="PROSITE-ProRule" id="PRU00176"/>
    </source>
</evidence>
<evidence type="ECO:0000313" key="10">
    <source>
        <dbReference type="Proteomes" id="UP000829354"/>
    </source>
</evidence>
<keyword evidence="3" id="KW-0963">Cytoplasm</keyword>
<feature type="domain" description="RRM" evidence="8">
    <location>
        <begin position="34"/>
        <end position="113"/>
    </location>
</feature>
<sequence>MVIREQSPQEVDGHEEARLNADSDDGSHGSQDPGKMFIGGLSWQTTAENLRDYFGRFGEVNECMVMRDPATKRARGFGFITFVEPSSVDKVLNARDHELDGKKIDPKVAFPKRTQAKLVTKTKKVFIGGLSATSTLEDMKQYFESYGKVEDAMLMYDKATQRHRGFGFVTFDSDEVADKVCEIHFHEINGKMVECKKAQPKEVMLPVQLNKSRAAAARNLYGMPPETLLAYAQYLPRFGGNLMYPGFGNVFNNMPGAYSGLSTPGGSSNRGPHQFDSSSLYSLNSGGQHLALEAQSPMFPMAPYHGHNKY</sequence>
<comment type="subcellular location">
    <subcellularLocation>
        <location evidence="1">Cytoplasm</location>
    </subcellularLocation>
</comment>
<dbReference type="CDD" id="cd12323">
    <property type="entry name" value="RRM2_MSI"/>
    <property type="match status" value="1"/>
</dbReference>
<dbReference type="SMART" id="SM00360">
    <property type="entry name" value="RRM"/>
    <property type="match status" value="2"/>
</dbReference>
<evidence type="ECO:0000256" key="1">
    <source>
        <dbReference type="ARBA" id="ARBA00004496"/>
    </source>
</evidence>